<proteinExistence type="predicted"/>
<evidence type="ECO:0000256" key="1">
    <source>
        <dbReference type="SAM" id="MobiDB-lite"/>
    </source>
</evidence>
<name>A0A6V7QI43_ANACO</name>
<feature type="region of interest" description="Disordered" evidence="1">
    <location>
        <begin position="209"/>
        <end position="235"/>
    </location>
</feature>
<protein>
    <submittedName>
        <fullName evidence="2">Uncharacterized protein</fullName>
    </submittedName>
</protein>
<reference evidence="2" key="1">
    <citation type="submission" date="2020-07" db="EMBL/GenBank/DDBJ databases">
        <authorList>
            <person name="Lin J."/>
        </authorList>
    </citation>
    <scope>NUCLEOTIDE SEQUENCE</scope>
</reference>
<feature type="region of interest" description="Disordered" evidence="1">
    <location>
        <begin position="70"/>
        <end position="164"/>
    </location>
</feature>
<feature type="compositionally biased region" description="Low complexity" evidence="1">
    <location>
        <begin position="70"/>
        <end position="94"/>
    </location>
</feature>
<organism evidence="2">
    <name type="scientific">Ananas comosus var. bracteatus</name>
    <name type="common">red pineapple</name>
    <dbReference type="NCBI Taxonomy" id="296719"/>
    <lineage>
        <taxon>Eukaryota</taxon>
        <taxon>Viridiplantae</taxon>
        <taxon>Streptophyta</taxon>
        <taxon>Embryophyta</taxon>
        <taxon>Tracheophyta</taxon>
        <taxon>Spermatophyta</taxon>
        <taxon>Magnoliopsida</taxon>
        <taxon>Liliopsida</taxon>
        <taxon>Poales</taxon>
        <taxon>Bromeliaceae</taxon>
        <taxon>Bromelioideae</taxon>
        <taxon>Ananas</taxon>
    </lineage>
</organism>
<dbReference type="AlphaFoldDB" id="A0A6V7QI43"/>
<evidence type="ECO:0000313" key="2">
    <source>
        <dbReference type="EMBL" id="CAD1842804.1"/>
    </source>
</evidence>
<feature type="compositionally biased region" description="Low complexity" evidence="1">
    <location>
        <begin position="136"/>
        <end position="147"/>
    </location>
</feature>
<feature type="compositionally biased region" description="Acidic residues" evidence="1">
    <location>
        <begin position="125"/>
        <end position="135"/>
    </location>
</feature>
<gene>
    <name evidence="2" type="ORF">CB5_LOCUS26015</name>
</gene>
<sequence length="310" mass="32403">MRPSLPLLLKLCAAAAAGAAALLAARRLRRAAAVAALRRSVRSAAASLPGAGAGAGTAATVLVAGFPATARAPSSTPRAAPSPPSRALSSSAPWRRPRPPPPPPPPRRGGAAVGEGGGGGGGGGGEEEEEEEEAAAVELVEAALPEPSRTTAGECGGGGRGVGRRVRGWWLSGAEGRARSARWRCESSRTSPQPCAAESVMKFLSAFDCRTDPQESPKNKEASRRAPTRGRLPSEHRLRLLHRELHAERRVEPPPPAVVKNDFDTDFTILAIVRQCLEFVKLHRSGSTARQKPSAPARTVSHVTLEDPKE</sequence>
<feature type="compositionally biased region" description="Gly residues" evidence="1">
    <location>
        <begin position="111"/>
        <end position="124"/>
    </location>
</feature>
<feature type="region of interest" description="Disordered" evidence="1">
    <location>
        <begin position="284"/>
        <end position="310"/>
    </location>
</feature>
<accession>A0A6V7QI43</accession>
<dbReference type="EMBL" id="LR862136">
    <property type="protein sequence ID" value="CAD1842804.1"/>
    <property type="molecule type" value="Genomic_DNA"/>
</dbReference>
<feature type="compositionally biased region" description="Basic and acidic residues" evidence="1">
    <location>
        <begin position="209"/>
        <end position="224"/>
    </location>
</feature>